<gene>
    <name evidence="2" type="ORF">SAMN04488503_0502</name>
</gene>
<accession>A0A238XWY0</accession>
<dbReference type="Proteomes" id="UP000198324">
    <property type="component" value="Unassembled WGS sequence"/>
</dbReference>
<protein>
    <recommendedName>
        <fullName evidence="1">Type VI secretion system spike protein VgrG3-like C-terminal domain-containing protein</fullName>
    </recommendedName>
</protein>
<organism evidence="2 3">
    <name type="scientific">Humidesulfovibrio mexicanus</name>
    <dbReference type="NCBI Taxonomy" id="147047"/>
    <lineage>
        <taxon>Bacteria</taxon>
        <taxon>Pseudomonadati</taxon>
        <taxon>Thermodesulfobacteriota</taxon>
        <taxon>Desulfovibrionia</taxon>
        <taxon>Desulfovibrionales</taxon>
        <taxon>Desulfovibrionaceae</taxon>
        <taxon>Humidesulfovibrio</taxon>
    </lineage>
</organism>
<dbReference type="Pfam" id="PF21277">
    <property type="entry name" value="T6SS_VgrG3-like_C"/>
    <property type="match status" value="1"/>
</dbReference>
<dbReference type="EMBL" id="FZOC01000001">
    <property type="protein sequence ID" value="SNR63417.1"/>
    <property type="molecule type" value="Genomic_DNA"/>
</dbReference>
<sequence length="337" mass="36340">MSGNTNIAEVIRVLKDAESGPMPGRSLVQPAKPDPKTIAFQAQMRMAQQAIGTGDVAESGASAETYGLDLSMASDSMMLDALSTIARLTGQGLPQQRPVYAQAPEKAFTRNPNAVGGDGLGAIAAMFESGEKGVAAIGYDRTGGTSYGKFQISSRAGTMNRFLSFLSERDPAIAERLRRSGPANTGSTQGRMPAEWMKIATEMPERFEALQTEFIKKDHYQPARDKILERTGLDIENTKPALREALFSTAVQHGPSGAARIFNQAIDKFLGKGGVQRPMDLAANGLEQALVSEVYTRRQGQFGGSTEAVRASVRGRLRQEKELVLAMLDRQGMNRVV</sequence>
<dbReference type="RefSeq" id="WP_089271372.1">
    <property type="nucleotide sequence ID" value="NZ_FZOC01000001.1"/>
</dbReference>
<dbReference type="InterPro" id="IPR049073">
    <property type="entry name" value="T6SS_VgrG3-like_C"/>
</dbReference>
<dbReference type="AlphaFoldDB" id="A0A238XWY0"/>
<name>A0A238XWY0_9BACT</name>
<evidence type="ECO:0000313" key="2">
    <source>
        <dbReference type="EMBL" id="SNR63417.1"/>
    </source>
</evidence>
<feature type="domain" description="Type VI secretion system spike protein VgrG3-like C-terminal" evidence="1">
    <location>
        <begin position="120"/>
        <end position="321"/>
    </location>
</feature>
<evidence type="ECO:0000259" key="1">
    <source>
        <dbReference type="Pfam" id="PF21277"/>
    </source>
</evidence>
<reference evidence="2 3" key="1">
    <citation type="submission" date="2017-06" db="EMBL/GenBank/DDBJ databases">
        <authorList>
            <person name="Kim H.J."/>
            <person name="Triplett B.A."/>
        </authorList>
    </citation>
    <scope>NUCLEOTIDE SEQUENCE [LARGE SCALE GENOMIC DNA]</scope>
    <source>
        <strain evidence="2 3">DSM 13116</strain>
    </source>
</reference>
<keyword evidence="3" id="KW-1185">Reference proteome</keyword>
<evidence type="ECO:0000313" key="3">
    <source>
        <dbReference type="Proteomes" id="UP000198324"/>
    </source>
</evidence>
<dbReference type="OrthoDB" id="5378899at2"/>
<proteinExistence type="predicted"/>